<gene>
    <name evidence="1" type="ORF">S01H4_31724</name>
</gene>
<organism evidence="1">
    <name type="scientific">marine sediment metagenome</name>
    <dbReference type="NCBI Taxonomy" id="412755"/>
    <lineage>
        <taxon>unclassified sequences</taxon>
        <taxon>metagenomes</taxon>
        <taxon>ecological metagenomes</taxon>
    </lineage>
</organism>
<dbReference type="AlphaFoldDB" id="X1BEP0"/>
<feature type="non-terminal residue" evidence="1">
    <location>
        <position position="173"/>
    </location>
</feature>
<accession>X1BEP0</accession>
<dbReference type="Gene3D" id="3.30.470.110">
    <property type="match status" value="1"/>
</dbReference>
<name>X1BEP0_9ZZZZ</name>
<sequence length="173" mass="20641">MDKILSEFVCKKLYYKHICEDSKICRIGKNTRIVELPKWVNNTKLVCKVDEKIKGRMKKGLVLIDKTIEDCLEWVKNIEHEWFILEPYYQIKQENYLMIRFGEDSDEIFYSTSGGIDFNDIESCKQEKIDPIEKKINYNNLGIDDTNLIKTIEALYGFYNKYHLFFMEINPLI</sequence>
<evidence type="ECO:0000313" key="1">
    <source>
        <dbReference type="EMBL" id="GAG82588.1"/>
    </source>
</evidence>
<reference evidence="1" key="1">
    <citation type="journal article" date="2014" name="Front. Microbiol.">
        <title>High frequency of phylogenetically diverse reductive dehalogenase-homologous genes in deep subseafloor sedimentary metagenomes.</title>
        <authorList>
            <person name="Kawai M."/>
            <person name="Futagami T."/>
            <person name="Toyoda A."/>
            <person name="Takaki Y."/>
            <person name="Nishi S."/>
            <person name="Hori S."/>
            <person name="Arai W."/>
            <person name="Tsubouchi T."/>
            <person name="Morono Y."/>
            <person name="Uchiyama I."/>
            <person name="Ito T."/>
            <person name="Fujiyama A."/>
            <person name="Inagaki F."/>
            <person name="Takami H."/>
        </authorList>
    </citation>
    <scope>NUCLEOTIDE SEQUENCE</scope>
    <source>
        <strain evidence="1">Expedition CK06-06</strain>
    </source>
</reference>
<comment type="caution">
    <text evidence="1">The sequence shown here is derived from an EMBL/GenBank/DDBJ whole genome shotgun (WGS) entry which is preliminary data.</text>
</comment>
<dbReference type="SUPFAM" id="SSF56059">
    <property type="entry name" value="Glutathione synthetase ATP-binding domain-like"/>
    <property type="match status" value="1"/>
</dbReference>
<dbReference type="EMBL" id="BART01016507">
    <property type="protein sequence ID" value="GAG82588.1"/>
    <property type="molecule type" value="Genomic_DNA"/>
</dbReference>
<proteinExistence type="predicted"/>
<protein>
    <recommendedName>
        <fullName evidence="2">ATP-grasp fold succinyl-CoA synthetase-type domain-containing protein</fullName>
    </recommendedName>
</protein>
<evidence type="ECO:0008006" key="2">
    <source>
        <dbReference type="Google" id="ProtNLM"/>
    </source>
</evidence>